<dbReference type="AlphaFoldDB" id="A0AAV5UJ76"/>
<dbReference type="Proteomes" id="UP001432027">
    <property type="component" value="Unassembled WGS sequence"/>
</dbReference>
<sequence length="100" mass="11157">SVIVLESKRNSPEFVEPPNTIHKKSAKTSWNLPITLVPTGLLRIECDGASKKAVVVFNDDVNLVGKIQLEEVEKGLIKKYVDEMIKDGKKFPYEAVTFLA</sequence>
<name>A0AAV5UJ76_9BILA</name>
<keyword evidence="2" id="KW-1185">Reference proteome</keyword>
<feature type="non-terminal residue" evidence="1">
    <location>
        <position position="100"/>
    </location>
</feature>
<gene>
    <name evidence="1" type="ORF">PENTCL1PPCAC_28562</name>
</gene>
<accession>A0AAV5UJ76</accession>
<comment type="caution">
    <text evidence="1">The sequence shown here is derived from an EMBL/GenBank/DDBJ whole genome shotgun (WGS) entry which is preliminary data.</text>
</comment>
<feature type="non-terminal residue" evidence="1">
    <location>
        <position position="1"/>
    </location>
</feature>
<proteinExistence type="predicted"/>
<evidence type="ECO:0000313" key="2">
    <source>
        <dbReference type="Proteomes" id="UP001432027"/>
    </source>
</evidence>
<dbReference type="EMBL" id="BTSX01000006">
    <property type="protein sequence ID" value="GMT06388.1"/>
    <property type="molecule type" value="Genomic_DNA"/>
</dbReference>
<evidence type="ECO:0000313" key="1">
    <source>
        <dbReference type="EMBL" id="GMT06388.1"/>
    </source>
</evidence>
<protein>
    <submittedName>
        <fullName evidence="1">Uncharacterized protein</fullName>
    </submittedName>
</protein>
<organism evidence="1 2">
    <name type="scientific">Pristionchus entomophagus</name>
    <dbReference type="NCBI Taxonomy" id="358040"/>
    <lineage>
        <taxon>Eukaryota</taxon>
        <taxon>Metazoa</taxon>
        <taxon>Ecdysozoa</taxon>
        <taxon>Nematoda</taxon>
        <taxon>Chromadorea</taxon>
        <taxon>Rhabditida</taxon>
        <taxon>Rhabditina</taxon>
        <taxon>Diplogasteromorpha</taxon>
        <taxon>Diplogasteroidea</taxon>
        <taxon>Neodiplogasteridae</taxon>
        <taxon>Pristionchus</taxon>
    </lineage>
</organism>
<reference evidence="1" key="1">
    <citation type="submission" date="2023-10" db="EMBL/GenBank/DDBJ databases">
        <title>Genome assembly of Pristionchus species.</title>
        <authorList>
            <person name="Yoshida K."/>
            <person name="Sommer R.J."/>
        </authorList>
    </citation>
    <scope>NUCLEOTIDE SEQUENCE</scope>
    <source>
        <strain evidence="1">RS0144</strain>
    </source>
</reference>